<feature type="transmembrane region" description="Helical" evidence="8">
    <location>
        <begin position="408"/>
        <end position="433"/>
    </location>
</feature>
<evidence type="ECO:0000256" key="4">
    <source>
        <dbReference type="ARBA" id="ARBA00022692"/>
    </source>
</evidence>
<dbReference type="InterPro" id="IPR001991">
    <property type="entry name" value="Na-dicarboxylate_symporter"/>
</dbReference>
<dbReference type="PANTHER" id="PTHR35936:SF19">
    <property type="entry name" value="AMINO-ACID-BINDING PROTEIN YXEM-RELATED"/>
    <property type="match status" value="1"/>
</dbReference>
<feature type="transmembrane region" description="Helical" evidence="8">
    <location>
        <begin position="80"/>
        <end position="102"/>
    </location>
</feature>
<dbReference type="SMART" id="SM00062">
    <property type="entry name" value="PBPb"/>
    <property type="match status" value="1"/>
</dbReference>
<evidence type="ECO:0000256" key="8">
    <source>
        <dbReference type="SAM" id="Phobius"/>
    </source>
</evidence>
<evidence type="ECO:0000313" key="10">
    <source>
        <dbReference type="EMBL" id="MXR70417.1"/>
    </source>
</evidence>
<feature type="transmembrane region" description="Helical" evidence="8">
    <location>
        <begin position="291"/>
        <end position="320"/>
    </location>
</feature>
<dbReference type="EMBL" id="WRPA01000019">
    <property type="protein sequence ID" value="MXR70417.1"/>
    <property type="molecule type" value="Genomic_DNA"/>
</dbReference>
<keyword evidence="4 8" id="KW-0812">Transmembrane</keyword>
<feature type="transmembrane region" description="Helical" evidence="8">
    <location>
        <begin position="37"/>
        <end position="59"/>
    </location>
</feature>
<accession>A0A6L7I1H8</accession>
<sequence>MTLVLKKLLAMTSSTQMLVAMFVGFAVGLFFGESVGWMSSIGTSVILLMQMTVLPYILVSLVGGIGKLKRATASLIFSRAGVIMLLLWGVGLLVVALMPLSFPFVETASFFSTSSIEPATAIDYFKLYIPSNPFQSMAEGYVPAMVIFAIAMGLALIGMEGDNKLLIINFMHTCSEIFSKITQALVKVLPIGIFAMSASAAGTMGVDEFASMQVYLISYFVLCLLLTFWILPWIVASLTPVTFAQALRISKSSLVTAFATGNIFIVIPVIVEECKQIMREHQSLSDDAETLVEILVPIAFTFPNIGKLTVILFVLFAGWFNGTPIELSALPSLSISGVLSLFGSVYVAIPFMLDLVHLPQDLFQLFVMSGFITGKFNSITAVMNLFALTLLTVALFEKRLRLRPPQLLKMAIGVGASVVLTLIVCRVGMGLFIHSPEVTSGVIANMQVADKVPTKVSKQYPVVGQSASRPIADVNAIRARGLLRVGYIPSNVPFSYYNNAGQLVGFDSAMANRLADDLGVKVEFIPFEKDKLAASLDAGFFDIAMSGLAMDIEQMDKLSYVEPVLLLNLAIATKDHKVNSFKRNQSIKAMQDTTIAYVEHSDIIEDAKAFYPNLKFIKIKGYKDFFRQKGDKYDAVVISAEAGSAWTLFFPGYGIAPLEYKAKYPIAYAVAQDNQSLLNYVNNWQKLRKVDGHQQRLYNYWMLGQGASEPEPRWSIIRDVLHWVD</sequence>
<dbReference type="PANTHER" id="PTHR35936">
    <property type="entry name" value="MEMBRANE-BOUND LYTIC MUREIN TRANSGLYCOSYLASE F"/>
    <property type="match status" value="1"/>
</dbReference>
<dbReference type="CDD" id="cd13530">
    <property type="entry name" value="PBP2_peptides_like"/>
    <property type="match status" value="1"/>
</dbReference>
<evidence type="ECO:0000259" key="9">
    <source>
        <dbReference type="SMART" id="SM00062"/>
    </source>
</evidence>
<protein>
    <submittedName>
        <fullName evidence="10">Cation:dicarboxylase symporter family transporter</fullName>
    </submittedName>
</protein>
<feature type="transmembrane region" description="Helical" evidence="8">
    <location>
        <begin position="376"/>
        <end position="396"/>
    </location>
</feature>
<evidence type="ECO:0000256" key="3">
    <source>
        <dbReference type="ARBA" id="ARBA00022448"/>
    </source>
</evidence>
<gene>
    <name evidence="10" type="ORF">GNT65_17300</name>
</gene>
<dbReference type="RefSeq" id="WP_160798445.1">
    <property type="nucleotide sequence ID" value="NZ_WRPA01000019.1"/>
</dbReference>
<organism evidence="10 11">
    <name type="scientific">Shewanella insulae</name>
    <dbReference type="NCBI Taxonomy" id="2681496"/>
    <lineage>
        <taxon>Bacteria</taxon>
        <taxon>Pseudomonadati</taxon>
        <taxon>Pseudomonadota</taxon>
        <taxon>Gammaproteobacteria</taxon>
        <taxon>Alteromonadales</taxon>
        <taxon>Shewanellaceae</taxon>
        <taxon>Shewanella</taxon>
    </lineage>
</organism>
<dbReference type="AlphaFoldDB" id="A0A6L7I1H8"/>
<dbReference type="Pfam" id="PF00497">
    <property type="entry name" value="SBP_bac_3"/>
    <property type="match status" value="1"/>
</dbReference>
<dbReference type="Pfam" id="PF00375">
    <property type="entry name" value="SDF"/>
    <property type="match status" value="1"/>
</dbReference>
<dbReference type="Gene3D" id="3.40.190.10">
    <property type="entry name" value="Periplasmic binding protein-like II"/>
    <property type="match status" value="2"/>
</dbReference>
<evidence type="ECO:0000256" key="5">
    <source>
        <dbReference type="ARBA" id="ARBA00022729"/>
    </source>
</evidence>
<dbReference type="Proteomes" id="UP000474778">
    <property type="component" value="Unassembled WGS sequence"/>
</dbReference>
<keyword evidence="7 8" id="KW-0472">Membrane</keyword>
<keyword evidence="3" id="KW-0813">Transport</keyword>
<feature type="transmembrane region" description="Helical" evidence="8">
    <location>
        <begin position="140"/>
        <end position="159"/>
    </location>
</feature>
<comment type="subcellular location">
    <subcellularLocation>
        <location evidence="1">Membrane</location>
        <topology evidence="1">Multi-pass membrane protein</topology>
    </subcellularLocation>
</comment>
<feature type="transmembrane region" description="Helical" evidence="8">
    <location>
        <begin position="253"/>
        <end position="271"/>
    </location>
</feature>
<feature type="domain" description="Solute-binding protein family 3/N-terminal" evidence="9">
    <location>
        <begin position="482"/>
        <end position="705"/>
    </location>
</feature>
<dbReference type="SUPFAM" id="SSF118215">
    <property type="entry name" value="Proton glutamate symport protein"/>
    <property type="match status" value="1"/>
</dbReference>
<comment type="caution">
    <text evidence="10">The sequence shown here is derived from an EMBL/GenBank/DDBJ whole genome shotgun (WGS) entry which is preliminary data.</text>
</comment>
<keyword evidence="6 8" id="KW-1133">Transmembrane helix</keyword>
<evidence type="ECO:0000256" key="2">
    <source>
        <dbReference type="ARBA" id="ARBA00010333"/>
    </source>
</evidence>
<dbReference type="Gene3D" id="1.10.3860.10">
    <property type="entry name" value="Sodium:dicarboxylate symporter"/>
    <property type="match status" value="1"/>
</dbReference>
<proteinExistence type="inferred from homology"/>
<evidence type="ECO:0000256" key="7">
    <source>
        <dbReference type="ARBA" id="ARBA00023136"/>
    </source>
</evidence>
<dbReference type="GO" id="GO:0016020">
    <property type="term" value="C:membrane"/>
    <property type="evidence" value="ECO:0007669"/>
    <property type="project" value="UniProtKB-SubCell"/>
</dbReference>
<comment type="similarity">
    <text evidence="2">Belongs to the bacterial solute-binding protein 3 family.</text>
</comment>
<evidence type="ECO:0000256" key="1">
    <source>
        <dbReference type="ARBA" id="ARBA00004141"/>
    </source>
</evidence>
<dbReference type="InterPro" id="IPR036458">
    <property type="entry name" value="Na:dicarbo_symporter_sf"/>
</dbReference>
<dbReference type="SUPFAM" id="SSF53850">
    <property type="entry name" value="Periplasmic binding protein-like II"/>
    <property type="match status" value="1"/>
</dbReference>
<reference evidence="10 11" key="1">
    <citation type="submission" date="2019-12" db="EMBL/GenBank/DDBJ databases">
        <title>Shewanella insulae sp. nov., isolated from a tidal flat.</title>
        <authorList>
            <person name="Yoon J.-H."/>
        </authorList>
    </citation>
    <scope>NUCLEOTIDE SEQUENCE [LARGE SCALE GENOMIC DNA]</scope>
    <source>
        <strain evidence="10 11">JBTF-M18</strain>
    </source>
</reference>
<dbReference type="PRINTS" id="PR00173">
    <property type="entry name" value="EDTRNSPORT"/>
</dbReference>
<feature type="transmembrane region" description="Helical" evidence="8">
    <location>
        <begin position="332"/>
        <end position="356"/>
    </location>
</feature>
<evidence type="ECO:0000313" key="11">
    <source>
        <dbReference type="Proteomes" id="UP000474778"/>
    </source>
</evidence>
<keyword evidence="11" id="KW-1185">Reference proteome</keyword>
<feature type="transmembrane region" description="Helical" evidence="8">
    <location>
        <begin position="184"/>
        <end position="204"/>
    </location>
</feature>
<evidence type="ECO:0000256" key="6">
    <source>
        <dbReference type="ARBA" id="ARBA00022989"/>
    </source>
</evidence>
<keyword evidence="5" id="KW-0732">Signal</keyword>
<name>A0A6L7I1H8_9GAMM</name>
<feature type="transmembrane region" description="Helical" evidence="8">
    <location>
        <begin position="9"/>
        <end position="31"/>
    </location>
</feature>
<dbReference type="InterPro" id="IPR001638">
    <property type="entry name" value="Solute-binding_3/MltF_N"/>
</dbReference>
<dbReference type="GO" id="GO:0015293">
    <property type="term" value="F:symporter activity"/>
    <property type="evidence" value="ECO:0007669"/>
    <property type="project" value="InterPro"/>
</dbReference>
<feature type="transmembrane region" description="Helical" evidence="8">
    <location>
        <begin position="216"/>
        <end position="241"/>
    </location>
</feature>